<keyword evidence="5" id="KW-0677">Repeat</keyword>
<dbReference type="GO" id="GO:0003676">
    <property type="term" value="F:nucleic acid binding"/>
    <property type="evidence" value="ECO:0007669"/>
    <property type="project" value="InterPro"/>
</dbReference>
<dbReference type="RefSeq" id="XP_030991968.1">
    <property type="nucleotide sequence ID" value="XM_031135535.1"/>
</dbReference>
<dbReference type="SMART" id="SM00355">
    <property type="entry name" value="ZnF_C2H2"/>
    <property type="match status" value="4"/>
</dbReference>
<dbReference type="Proteomes" id="UP000319257">
    <property type="component" value="Unassembled WGS sequence"/>
</dbReference>
<dbReference type="InterPro" id="IPR040025">
    <property type="entry name" value="Znf622/Rei1/Reh1"/>
</dbReference>
<dbReference type="Gene3D" id="3.30.160.60">
    <property type="entry name" value="Classic Zinc Finger"/>
    <property type="match status" value="1"/>
</dbReference>
<dbReference type="InterPro" id="IPR003604">
    <property type="entry name" value="Matrin/U1-like-C_Znf_C2H2"/>
</dbReference>
<keyword evidence="2" id="KW-0963">Cytoplasm</keyword>
<dbReference type="InterPro" id="IPR013087">
    <property type="entry name" value="Znf_C2H2_type"/>
</dbReference>
<evidence type="ECO:0000256" key="6">
    <source>
        <dbReference type="ARBA" id="ARBA00022771"/>
    </source>
</evidence>
<dbReference type="SUPFAM" id="SSF57667">
    <property type="entry name" value="beta-beta-alpha zinc fingers"/>
    <property type="match status" value="1"/>
</dbReference>
<dbReference type="PANTHER" id="PTHR13182">
    <property type="entry name" value="ZINC FINGER PROTEIN 622"/>
    <property type="match status" value="1"/>
</dbReference>
<reference evidence="11 12" key="1">
    <citation type="submission" date="2019-06" db="EMBL/GenBank/DDBJ databases">
        <title>Draft genome sequence of the filamentous fungus Phialemoniopsis curvata isolated from diesel fuel.</title>
        <authorList>
            <person name="Varaljay V.A."/>
            <person name="Lyon W.J."/>
            <person name="Crouch A.L."/>
            <person name="Drake C.E."/>
            <person name="Hollomon J.M."/>
            <person name="Nadeau L.J."/>
            <person name="Nunn H.S."/>
            <person name="Stevenson B.S."/>
            <person name="Bojanowski C.L."/>
            <person name="Crookes-Goodson W.J."/>
        </authorList>
    </citation>
    <scope>NUCLEOTIDE SEQUENCE [LARGE SCALE GENOMIC DNA]</scope>
    <source>
        <strain evidence="11 12">D216</strain>
    </source>
</reference>
<comment type="caution">
    <text evidence="11">The sequence shown here is derived from an EMBL/GenBank/DDBJ whole genome shotgun (WGS) entry which is preliminary data.</text>
</comment>
<keyword evidence="12" id="KW-1185">Reference proteome</keyword>
<dbReference type="PROSITE" id="PS00028">
    <property type="entry name" value="ZINC_FINGER_C2H2_1"/>
    <property type="match status" value="2"/>
</dbReference>
<dbReference type="AlphaFoldDB" id="A0A507AS13"/>
<dbReference type="GO" id="GO:0030687">
    <property type="term" value="C:preribosome, large subunit precursor"/>
    <property type="evidence" value="ECO:0007669"/>
    <property type="project" value="TreeGrafter"/>
</dbReference>
<dbReference type="Pfam" id="PF12756">
    <property type="entry name" value="zf-C2H2_2"/>
    <property type="match status" value="1"/>
</dbReference>
<dbReference type="GO" id="GO:0042273">
    <property type="term" value="P:ribosomal large subunit biogenesis"/>
    <property type="evidence" value="ECO:0007669"/>
    <property type="project" value="UniProtKB-ARBA"/>
</dbReference>
<proteinExistence type="inferred from homology"/>
<protein>
    <recommendedName>
        <fullName evidence="10">C2H2-type domain-containing protein</fullName>
    </recommendedName>
</protein>
<keyword evidence="6" id="KW-0863">Zinc-finger</keyword>
<feature type="domain" description="C2H2-type" evidence="10">
    <location>
        <begin position="89"/>
        <end position="111"/>
    </location>
</feature>
<name>A0A507AS13_9PEZI</name>
<evidence type="ECO:0000256" key="2">
    <source>
        <dbReference type="ARBA" id="ARBA00022490"/>
    </source>
</evidence>
<evidence type="ECO:0000256" key="3">
    <source>
        <dbReference type="ARBA" id="ARBA00022517"/>
    </source>
</evidence>
<dbReference type="InParanoid" id="A0A507AS13"/>
<comment type="subcellular location">
    <subcellularLocation>
        <location evidence="1">Cytoplasm</location>
    </subcellularLocation>
</comment>
<evidence type="ECO:0000256" key="7">
    <source>
        <dbReference type="ARBA" id="ARBA00022833"/>
    </source>
</evidence>
<evidence type="ECO:0000259" key="10">
    <source>
        <dbReference type="PROSITE" id="PS00028"/>
    </source>
</evidence>
<gene>
    <name evidence="11" type="ORF">E0L32_001454</name>
</gene>
<accession>A0A507AS13</accession>
<evidence type="ECO:0000256" key="1">
    <source>
        <dbReference type="ARBA" id="ARBA00004496"/>
    </source>
</evidence>
<dbReference type="FunCoup" id="A0A507AS13">
    <property type="interactions" value="871"/>
</dbReference>
<feature type="region of interest" description="Disordered" evidence="9">
    <location>
        <begin position="397"/>
        <end position="420"/>
    </location>
</feature>
<keyword evidence="4" id="KW-0479">Metal-binding</keyword>
<dbReference type="GO" id="GO:0005737">
    <property type="term" value="C:cytoplasm"/>
    <property type="evidence" value="ECO:0007669"/>
    <property type="project" value="UniProtKB-SubCell"/>
</dbReference>
<comment type="similarity">
    <text evidence="8">Belongs to the REI1 family.</text>
</comment>
<evidence type="ECO:0000256" key="5">
    <source>
        <dbReference type="ARBA" id="ARBA00022737"/>
    </source>
</evidence>
<feature type="compositionally biased region" description="Basic and acidic residues" evidence="9">
    <location>
        <begin position="114"/>
        <end position="130"/>
    </location>
</feature>
<dbReference type="STRING" id="1093900.A0A507AS13"/>
<feature type="compositionally biased region" description="Acidic residues" evidence="9">
    <location>
        <begin position="322"/>
        <end position="336"/>
    </location>
</feature>
<feature type="region of interest" description="Disordered" evidence="9">
    <location>
        <begin position="168"/>
        <end position="193"/>
    </location>
</feature>
<feature type="domain" description="C2H2-type" evidence="10">
    <location>
        <begin position="24"/>
        <end position="46"/>
    </location>
</feature>
<feature type="compositionally biased region" description="Acidic residues" evidence="9">
    <location>
        <begin position="354"/>
        <end position="367"/>
    </location>
</feature>
<dbReference type="InterPro" id="IPR036236">
    <property type="entry name" value="Znf_C2H2_sf"/>
</dbReference>
<keyword evidence="3" id="KW-0690">Ribosome biogenesis</keyword>
<dbReference type="InterPro" id="IPR041661">
    <property type="entry name" value="ZN622/Rei1/Reh1_Znf-C2H2"/>
</dbReference>
<dbReference type="EMBL" id="SKBQ01000005">
    <property type="protein sequence ID" value="TPX10257.1"/>
    <property type="molecule type" value="Genomic_DNA"/>
</dbReference>
<feature type="region of interest" description="Disordered" evidence="9">
    <location>
        <begin position="103"/>
        <end position="151"/>
    </location>
</feature>
<organism evidence="11 12">
    <name type="scientific">Thyridium curvatum</name>
    <dbReference type="NCBI Taxonomy" id="1093900"/>
    <lineage>
        <taxon>Eukaryota</taxon>
        <taxon>Fungi</taxon>
        <taxon>Dikarya</taxon>
        <taxon>Ascomycota</taxon>
        <taxon>Pezizomycotina</taxon>
        <taxon>Sordariomycetes</taxon>
        <taxon>Sordariomycetidae</taxon>
        <taxon>Thyridiales</taxon>
        <taxon>Thyridiaceae</taxon>
        <taxon>Thyridium</taxon>
    </lineage>
</organism>
<evidence type="ECO:0000313" key="11">
    <source>
        <dbReference type="EMBL" id="TPX10257.1"/>
    </source>
</evidence>
<dbReference type="PANTHER" id="PTHR13182:SF8">
    <property type="entry name" value="CYTOPLASMIC 60S SUBUNIT BIOGENESIS FACTOR ZNF622"/>
    <property type="match status" value="1"/>
</dbReference>
<feature type="compositionally biased region" description="Basic and acidic residues" evidence="9">
    <location>
        <begin position="397"/>
        <end position="416"/>
    </location>
</feature>
<dbReference type="GO" id="GO:0008270">
    <property type="term" value="F:zinc ion binding"/>
    <property type="evidence" value="ECO:0007669"/>
    <property type="project" value="UniProtKB-KW"/>
</dbReference>
<evidence type="ECO:0000256" key="9">
    <source>
        <dbReference type="SAM" id="MobiDB-lite"/>
    </source>
</evidence>
<sequence>MATISSSRAAPADSGKVDSHPYTCNTCQVAFRNSELQKGHMRQDWHRYNLKRRVASLPPISSDVFNEKVLQAKAATSAQADKARYEKLCNICQRTYYSENSYQNHLSGQKHRAKEAAAQRKPDTSHHDDASSVVSSTFSLGEPQRNGFSEVDADAEEEFSQVIEGMKKANLNNTSPLKRPANPHPSSEEMDIEERALNASEQSGSTPTPSKASVPAPSIKACLFCNYQSPTVLLNAAHMERFHGMFIPEKQYLVDLDGLIGALQERVREEFECLYCGKYKGDVFAIQTHMRDKGHCKIPYTTEAEQLEIGEFYDFRSTYSDSSEDEDEDESMDEDERNGGAKLGMKRPTTIFGEDGDELMAEDDGWETDSSASSLDSDDLTAVPAGTSYHQYERLNKHPHHSKTDPRSHHQKDGWHSHAHKHAHTAFYDEFELHLPSGRSVGHRAFNRYFRQNLRDYPTDQERAQRQQLAIENGEDPAANSQRQIAGRNFGRDHRAVVPAGENRITAGVTDRVGKAMTKQEQKRVRRANSAWEKRTVNFAKPSIAFKYYKYTEGR</sequence>
<keyword evidence="7" id="KW-0862">Zinc</keyword>
<evidence type="ECO:0000256" key="4">
    <source>
        <dbReference type="ARBA" id="ARBA00022723"/>
    </source>
</evidence>
<dbReference type="GeneID" id="41968901"/>
<dbReference type="Pfam" id="PF12874">
    <property type="entry name" value="zf-met"/>
    <property type="match status" value="1"/>
</dbReference>
<evidence type="ECO:0000313" key="12">
    <source>
        <dbReference type="Proteomes" id="UP000319257"/>
    </source>
</evidence>
<dbReference type="SMART" id="SM00451">
    <property type="entry name" value="ZnF_U1"/>
    <property type="match status" value="2"/>
</dbReference>
<feature type="region of interest" description="Disordered" evidence="9">
    <location>
        <begin position="319"/>
        <end position="383"/>
    </location>
</feature>
<dbReference type="OrthoDB" id="19329at2759"/>
<evidence type="ECO:0000256" key="8">
    <source>
        <dbReference type="ARBA" id="ARBA00034126"/>
    </source>
</evidence>